<evidence type="ECO:0000256" key="1">
    <source>
        <dbReference type="SAM" id="MobiDB-lite"/>
    </source>
</evidence>
<name>A0A0C3QGY6_9AGAM</name>
<reference evidence="3" key="2">
    <citation type="submission" date="2015-01" db="EMBL/GenBank/DDBJ databases">
        <title>Evolutionary Origins and Diversification of the Mycorrhizal Mutualists.</title>
        <authorList>
            <consortium name="DOE Joint Genome Institute"/>
            <consortium name="Mycorrhizal Genomics Consortium"/>
            <person name="Kohler A."/>
            <person name="Kuo A."/>
            <person name="Nagy L.G."/>
            <person name="Floudas D."/>
            <person name="Copeland A."/>
            <person name="Barry K.W."/>
            <person name="Cichocki N."/>
            <person name="Veneault-Fourrey C."/>
            <person name="LaButti K."/>
            <person name="Lindquist E.A."/>
            <person name="Lipzen A."/>
            <person name="Lundell T."/>
            <person name="Morin E."/>
            <person name="Murat C."/>
            <person name="Riley R."/>
            <person name="Ohm R."/>
            <person name="Sun H."/>
            <person name="Tunlid A."/>
            <person name="Henrissat B."/>
            <person name="Grigoriev I.V."/>
            <person name="Hibbett D.S."/>
            <person name="Martin F."/>
        </authorList>
    </citation>
    <scope>NUCLEOTIDE SEQUENCE [LARGE SCALE GENOMIC DNA]</scope>
    <source>
        <strain evidence="3">MUT 4182</strain>
    </source>
</reference>
<protein>
    <submittedName>
        <fullName evidence="2">Uncharacterized protein</fullName>
    </submittedName>
</protein>
<sequence length="286" mass="32089">MSSRNDNSPKKTNAHKPKAPYTRQYEETVEFDAKLGIIPILTRLGEASNKENQATRANELDALIGRLEDFREELRFSLLDHVRDVFEAAVDSREKLLRVAIDVAAKWMPVVRASIVLAELNRPKEFGDGRKAFQIFSVVIPEIFKVYGGFGNGPEADFSLINYLSRSLGEELIYEVWITVAEAARTAKLSPKELDAIEEERKISFKRFVQITTKPFEQAVWKAREDGGRDGELRCIAQVLADFLTKACLNGSYNDGYASAADDLGFGLGIWSGARDELDSWVCESD</sequence>
<organism evidence="2 3">
    <name type="scientific">Tulasnella calospora MUT 4182</name>
    <dbReference type="NCBI Taxonomy" id="1051891"/>
    <lineage>
        <taxon>Eukaryota</taxon>
        <taxon>Fungi</taxon>
        <taxon>Dikarya</taxon>
        <taxon>Basidiomycota</taxon>
        <taxon>Agaricomycotina</taxon>
        <taxon>Agaricomycetes</taxon>
        <taxon>Cantharellales</taxon>
        <taxon>Tulasnellaceae</taxon>
        <taxon>Tulasnella</taxon>
    </lineage>
</organism>
<dbReference type="Proteomes" id="UP000054248">
    <property type="component" value="Unassembled WGS sequence"/>
</dbReference>
<reference evidence="2 3" key="1">
    <citation type="submission" date="2014-04" db="EMBL/GenBank/DDBJ databases">
        <authorList>
            <consortium name="DOE Joint Genome Institute"/>
            <person name="Kuo A."/>
            <person name="Girlanda M."/>
            <person name="Perotto S."/>
            <person name="Kohler A."/>
            <person name="Nagy L.G."/>
            <person name="Floudas D."/>
            <person name="Copeland A."/>
            <person name="Barry K.W."/>
            <person name="Cichocki N."/>
            <person name="Veneault-Fourrey C."/>
            <person name="LaButti K."/>
            <person name="Lindquist E.A."/>
            <person name="Lipzen A."/>
            <person name="Lundell T."/>
            <person name="Morin E."/>
            <person name="Murat C."/>
            <person name="Sun H."/>
            <person name="Tunlid A."/>
            <person name="Henrissat B."/>
            <person name="Grigoriev I.V."/>
            <person name="Hibbett D.S."/>
            <person name="Martin F."/>
            <person name="Nordberg H.P."/>
            <person name="Cantor M.N."/>
            <person name="Hua S.X."/>
        </authorList>
    </citation>
    <scope>NUCLEOTIDE SEQUENCE [LARGE SCALE GENOMIC DNA]</scope>
    <source>
        <strain evidence="2 3">MUT 4182</strain>
    </source>
</reference>
<keyword evidence="3" id="KW-1185">Reference proteome</keyword>
<evidence type="ECO:0000313" key="3">
    <source>
        <dbReference type="Proteomes" id="UP000054248"/>
    </source>
</evidence>
<dbReference type="EMBL" id="KN823037">
    <property type="protein sequence ID" value="KIO25701.1"/>
    <property type="molecule type" value="Genomic_DNA"/>
</dbReference>
<dbReference type="AlphaFoldDB" id="A0A0C3QGY6"/>
<accession>A0A0C3QGY6</accession>
<gene>
    <name evidence="2" type="ORF">M407DRAFT_24970</name>
</gene>
<evidence type="ECO:0000313" key="2">
    <source>
        <dbReference type="EMBL" id="KIO25701.1"/>
    </source>
</evidence>
<proteinExistence type="predicted"/>
<dbReference type="OrthoDB" id="10505792at2759"/>
<dbReference type="HOGENOM" id="CLU_973850_0_0_1"/>
<feature type="region of interest" description="Disordered" evidence="1">
    <location>
        <begin position="1"/>
        <end position="23"/>
    </location>
</feature>